<comment type="subcellular location">
    <subcellularLocation>
        <location evidence="1 9">Bacterial flagellum basal body</location>
    </subcellularLocation>
    <subcellularLocation>
        <location evidence="2">Cell membrane</location>
        <topology evidence="2">Multi-pass membrane protein</topology>
    </subcellularLocation>
</comment>
<dbReference type="Pfam" id="PF08345">
    <property type="entry name" value="YscJ_FliF_C"/>
    <property type="match status" value="1"/>
</dbReference>
<comment type="similarity">
    <text evidence="3 9">Belongs to the FliF family.</text>
</comment>
<reference evidence="14 15" key="1">
    <citation type="submission" date="2019-12" db="EMBL/GenBank/DDBJ databases">
        <title>Genomic-based taxomic classification of the family Erythrobacteraceae.</title>
        <authorList>
            <person name="Xu L."/>
        </authorList>
    </citation>
    <scope>NUCLEOTIDE SEQUENCE [LARGE SCALE GENOMIC DNA]</scope>
    <source>
        <strain evidence="14 15">MCCC 1K02066</strain>
    </source>
</reference>
<evidence type="ECO:0000256" key="6">
    <source>
        <dbReference type="ARBA" id="ARBA00022989"/>
    </source>
</evidence>
<evidence type="ECO:0000313" key="15">
    <source>
        <dbReference type="Proteomes" id="UP000469159"/>
    </source>
</evidence>
<feature type="domain" description="Flagellar M-ring N-terminal" evidence="12">
    <location>
        <begin position="67"/>
        <end position="238"/>
    </location>
</feature>
<evidence type="ECO:0000259" key="12">
    <source>
        <dbReference type="Pfam" id="PF01514"/>
    </source>
</evidence>
<dbReference type="InterPro" id="IPR045851">
    <property type="entry name" value="AMP-bd_C_sf"/>
</dbReference>
<keyword evidence="6 11" id="KW-1133">Transmembrane helix</keyword>
<evidence type="ECO:0000256" key="7">
    <source>
        <dbReference type="ARBA" id="ARBA00023136"/>
    </source>
</evidence>
<sequence>MSELVPAANASGSLLTPLRDARGGSVLTRLGAFAAQPPVRKALPWFAGVAGVGLLALVWAGLSPAPQRVLYSSLSDAERAEVVGALDKASIDYTIDSATGALTVAEDDLYRARMLVASDGALAAPESGTDMLDALPMGASRTLEGDRLRAAQERDLTLTIMEIDGVEAVRVHLGRAERSVFVRENLAPTASVMVRMARGRQMADSQVNAIANLVAGSVPGLTIDAVQIVDQHGRLLSQAKNADSDRLELQSRIEGKLRMQVEQLLSPMIGTGNFSSEIQVELDMNEVTSARESYDKDGAIRRETTQRSQAVAGGAIGVPGVLANTPPAAAEARPDAPDGEAAPAAPQASGESSATRTFELGREVAVSNITPGSVKRLSVAVALNQDALKGAKAADFKKFERLVAAAVGANPERGDTVAVIVRPFQAAEIEAVPFWETAWFGTILRNVVALIAVLLVLFLAVRPIVKALTRRKSEAEEAGGGEPRMIAGRQALVSAGQFSEMPDRERLSAQIELAQRIVREQPDDALQALRRMLGEAQGNEGAAR</sequence>
<feature type="domain" description="Flagellar M-ring C-terminal" evidence="13">
    <location>
        <begin position="265"/>
        <end position="424"/>
    </location>
</feature>
<evidence type="ECO:0000256" key="11">
    <source>
        <dbReference type="SAM" id="Phobius"/>
    </source>
</evidence>
<keyword evidence="5 11" id="KW-0812">Transmembrane</keyword>
<dbReference type="Proteomes" id="UP000469159">
    <property type="component" value="Unassembled WGS sequence"/>
</dbReference>
<dbReference type="AlphaFoldDB" id="A0A6I4UUY9"/>
<evidence type="ECO:0000256" key="10">
    <source>
        <dbReference type="SAM" id="MobiDB-lite"/>
    </source>
</evidence>
<dbReference type="GO" id="GO:0005886">
    <property type="term" value="C:plasma membrane"/>
    <property type="evidence" value="ECO:0007669"/>
    <property type="project" value="UniProtKB-SubCell"/>
</dbReference>
<evidence type="ECO:0000256" key="3">
    <source>
        <dbReference type="ARBA" id="ARBA00007971"/>
    </source>
</evidence>
<keyword evidence="4" id="KW-1003">Cell membrane</keyword>
<evidence type="ECO:0000256" key="4">
    <source>
        <dbReference type="ARBA" id="ARBA00022475"/>
    </source>
</evidence>
<gene>
    <name evidence="14" type="primary">fliF</name>
    <name evidence="14" type="ORF">GRI75_07930</name>
</gene>
<dbReference type="InterPro" id="IPR006182">
    <property type="entry name" value="FliF_N_dom"/>
</dbReference>
<dbReference type="EMBL" id="WTYK01000004">
    <property type="protein sequence ID" value="MXP41569.1"/>
    <property type="molecule type" value="Genomic_DNA"/>
</dbReference>
<feature type="compositionally biased region" description="Low complexity" evidence="10">
    <location>
        <begin position="339"/>
        <end position="354"/>
    </location>
</feature>
<dbReference type="InterPro" id="IPR013556">
    <property type="entry name" value="Flag_M-ring_C"/>
</dbReference>
<keyword evidence="14" id="KW-0969">Cilium</keyword>
<dbReference type="GO" id="GO:0003774">
    <property type="term" value="F:cytoskeletal motor activity"/>
    <property type="evidence" value="ECO:0007669"/>
    <property type="project" value="InterPro"/>
</dbReference>
<dbReference type="PIRSF" id="PIRSF004862">
    <property type="entry name" value="FliF"/>
    <property type="match status" value="1"/>
</dbReference>
<dbReference type="NCBIfam" id="TIGR00206">
    <property type="entry name" value="fliF"/>
    <property type="match status" value="1"/>
</dbReference>
<dbReference type="OrthoDB" id="9807026at2"/>
<evidence type="ECO:0000259" key="13">
    <source>
        <dbReference type="Pfam" id="PF08345"/>
    </source>
</evidence>
<keyword evidence="8 9" id="KW-0975">Bacterial flagellum</keyword>
<evidence type="ECO:0000256" key="2">
    <source>
        <dbReference type="ARBA" id="ARBA00004651"/>
    </source>
</evidence>
<dbReference type="PANTHER" id="PTHR30046:SF0">
    <property type="entry name" value="FLAGELLAR M-RING PROTEIN"/>
    <property type="match status" value="1"/>
</dbReference>
<comment type="caution">
    <text evidence="14">The sequence shown here is derived from an EMBL/GenBank/DDBJ whole genome shotgun (WGS) entry which is preliminary data.</text>
</comment>
<dbReference type="PRINTS" id="PR01009">
    <property type="entry name" value="FLGMRINGFLIF"/>
</dbReference>
<name>A0A6I4UUY9_9SPHN</name>
<organism evidence="14 15">
    <name type="scientific">Croceibacterium soli</name>
    <dbReference type="NCBI Taxonomy" id="1739690"/>
    <lineage>
        <taxon>Bacteria</taxon>
        <taxon>Pseudomonadati</taxon>
        <taxon>Pseudomonadota</taxon>
        <taxon>Alphaproteobacteria</taxon>
        <taxon>Sphingomonadales</taxon>
        <taxon>Erythrobacteraceae</taxon>
        <taxon>Croceibacterium</taxon>
    </lineage>
</organism>
<feature type="transmembrane region" description="Helical" evidence="11">
    <location>
        <begin position="438"/>
        <end position="461"/>
    </location>
</feature>
<dbReference type="InterPro" id="IPR000067">
    <property type="entry name" value="FlgMring_FliF"/>
</dbReference>
<keyword evidence="14" id="KW-0282">Flagellum</keyword>
<evidence type="ECO:0000256" key="1">
    <source>
        <dbReference type="ARBA" id="ARBA00004117"/>
    </source>
</evidence>
<keyword evidence="15" id="KW-1185">Reference proteome</keyword>
<evidence type="ECO:0000313" key="14">
    <source>
        <dbReference type="EMBL" id="MXP41569.1"/>
    </source>
</evidence>
<dbReference type="Pfam" id="PF01514">
    <property type="entry name" value="YscJ_FliF"/>
    <property type="match status" value="1"/>
</dbReference>
<accession>A0A6I4UUY9</accession>
<dbReference type="Gene3D" id="3.30.300.30">
    <property type="match status" value="1"/>
</dbReference>
<dbReference type="RefSeq" id="WP_160746431.1">
    <property type="nucleotide sequence ID" value="NZ_WTYK01000004.1"/>
</dbReference>
<proteinExistence type="inferred from homology"/>
<evidence type="ECO:0000256" key="5">
    <source>
        <dbReference type="ARBA" id="ARBA00022692"/>
    </source>
</evidence>
<comment type="function">
    <text evidence="9">The M ring may be actively involved in energy transduction.</text>
</comment>
<protein>
    <recommendedName>
        <fullName evidence="9">Flagellar M-ring protein</fullName>
    </recommendedName>
</protein>
<dbReference type="GO" id="GO:0009431">
    <property type="term" value="C:bacterial-type flagellum basal body, MS ring"/>
    <property type="evidence" value="ECO:0007669"/>
    <property type="project" value="InterPro"/>
</dbReference>
<evidence type="ECO:0000256" key="9">
    <source>
        <dbReference type="PIRNR" id="PIRNR004862"/>
    </source>
</evidence>
<dbReference type="InterPro" id="IPR043427">
    <property type="entry name" value="YscJ/FliF"/>
</dbReference>
<keyword evidence="7 11" id="KW-0472">Membrane</keyword>
<keyword evidence="14" id="KW-0966">Cell projection</keyword>
<evidence type="ECO:0000256" key="8">
    <source>
        <dbReference type="ARBA" id="ARBA00023143"/>
    </source>
</evidence>
<dbReference type="GO" id="GO:0071973">
    <property type="term" value="P:bacterial-type flagellum-dependent cell motility"/>
    <property type="evidence" value="ECO:0007669"/>
    <property type="project" value="InterPro"/>
</dbReference>
<dbReference type="PANTHER" id="PTHR30046">
    <property type="entry name" value="FLAGELLAR M-RING PROTEIN"/>
    <property type="match status" value="1"/>
</dbReference>
<feature type="region of interest" description="Disordered" evidence="10">
    <location>
        <begin position="324"/>
        <end position="354"/>
    </location>
</feature>